<dbReference type="AlphaFoldDB" id="A0ABD6MWQ3"/>
<organism evidence="2 3">
    <name type="scientific">Pseudomonas hunanensis</name>
    <dbReference type="NCBI Taxonomy" id="1247546"/>
    <lineage>
        <taxon>Bacteria</taxon>
        <taxon>Pseudomonadati</taxon>
        <taxon>Pseudomonadota</taxon>
        <taxon>Gammaproteobacteria</taxon>
        <taxon>Pseudomonadales</taxon>
        <taxon>Pseudomonadaceae</taxon>
        <taxon>Pseudomonas</taxon>
    </lineage>
</organism>
<accession>A0ABD6MWQ3</accession>
<proteinExistence type="predicted"/>
<dbReference type="InterPro" id="IPR015002">
    <property type="entry name" value="T6SS_Tdi1_C"/>
</dbReference>
<evidence type="ECO:0000313" key="3">
    <source>
        <dbReference type="Proteomes" id="UP000704738"/>
    </source>
</evidence>
<protein>
    <submittedName>
        <fullName evidence="2">DUF1851 domain-containing protein</fullName>
    </submittedName>
</protein>
<sequence>MHGFVPALMLGVSASLANLQRLKADVHLILLA</sequence>
<dbReference type="Pfam" id="PF08906">
    <property type="entry name" value="T6SS_Tdi1_C"/>
    <property type="match status" value="1"/>
</dbReference>
<comment type="caution">
    <text evidence="2">The sequence shown here is derived from an EMBL/GenBank/DDBJ whole genome shotgun (WGS) entry which is preliminary data.</text>
</comment>
<reference evidence="2 3" key="1">
    <citation type="submission" date="2018-06" db="EMBL/GenBank/DDBJ databases">
        <title>Bacteria isolated from soil of Wuhan.</title>
        <authorList>
            <person name="Xiang W."/>
            <person name="Huang C."/>
        </authorList>
    </citation>
    <scope>NUCLEOTIDE SEQUENCE [LARGE SCALE GENOMIC DNA]</scope>
    <source>
        <strain evidence="3">xwS4</strain>
    </source>
</reference>
<gene>
    <name evidence="2" type="ORF">DM819_05250</name>
</gene>
<dbReference type="RefSeq" id="WP_080756757.1">
    <property type="nucleotide sequence ID" value="NZ_QJRE01000091.1"/>
</dbReference>
<dbReference type="Proteomes" id="UP000704738">
    <property type="component" value="Unassembled WGS sequence"/>
</dbReference>
<name>A0ABD6MWQ3_9PSED</name>
<dbReference type="EMBL" id="QJRE01000091">
    <property type="protein sequence ID" value="NWL45289.1"/>
    <property type="molecule type" value="Genomic_DNA"/>
</dbReference>
<evidence type="ECO:0000259" key="1">
    <source>
        <dbReference type="Pfam" id="PF08906"/>
    </source>
</evidence>
<feature type="domain" description="T6SS immunity protein Tdi1 C-terminal" evidence="1">
    <location>
        <begin position="1"/>
        <end position="32"/>
    </location>
</feature>
<evidence type="ECO:0000313" key="2">
    <source>
        <dbReference type="EMBL" id="NWL45289.1"/>
    </source>
</evidence>